<sequence>MQLHQFCRILLLTTKVHSLDPIELPFLCFTDHLLLRVGEVVLLGDENDVPVRFQMAQIVHKDAATAS</sequence>
<keyword evidence="1" id="KW-1185">Reference proteome</keyword>
<protein>
    <submittedName>
        <fullName evidence="2">Secreted protein</fullName>
    </submittedName>
</protein>
<proteinExistence type="predicted"/>
<dbReference type="WBParaSite" id="L893_g10140.t1">
    <property type="protein sequence ID" value="L893_g10140.t1"/>
    <property type="gene ID" value="L893_g10140"/>
</dbReference>
<reference evidence="2" key="1">
    <citation type="submission" date="2016-11" db="UniProtKB">
        <authorList>
            <consortium name="WormBaseParasite"/>
        </authorList>
    </citation>
    <scope>IDENTIFICATION</scope>
</reference>
<accession>A0A1I7XWD5</accession>
<organism evidence="1 2">
    <name type="scientific">Steinernema glaseri</name>
    <dbReference type="NCBI Taxonomy" id="37863"/>
    <lineage>
        <taxon>Eukaryota</taxon>
        <taxon>Metazoa</taxon>
        <taxon>Ecdysozoa</taxon>
        <taxon>Nematoda</taxon>
        <taxon>Chromadorea</taxon>
        <taxon>Rhabditida</taxon>
        <taxon>Tylenchina</taxon>
        <taxon>Panagrolaimomorpha</taxon>
        <taxon>Strongyloidoidea</taxon>
        <taxon>Steinernematidae</taxon>
        <taxon>Steinernema</taxon>
    </lineage>
</organism>
<name>A0A1I7XWD5_9BILA</name>
<dbReference type="AlphaFoldDB" id="A0A1I7XWD5"/>
<dbReference type="Proteomes" id="UP000095287">
    <property type="component" value="Unplaced"/>
</dbReference>
<evidence type="ECO:0000313" key="1">
    <source>
        <dbReference type="Proteomes" id="UP000095287"/>
    </source>
</evidence>
<evidence type="ECO:0000313" key="2">
    <source>
        <dbReference type="WBParaSite" id="L893_g10140.t1"/>
    </source>
</evidence>